<dbReference type="InterPro" id="IPR051911">
    <property type="entry name" value="SDR_oxidoreductase"/>
</dbReference>
<protein>
    <submittedName>
        <fullName evidence="2">SDR family oxidoreductase</fullName>
    </submittedName>
</protein>
<keyword evidence="1" id="KW-0732">Signal</keyword>
<dbReference type="CDD" id="cd05374">
    <property type="entry name" value="17beta-HSD-like_SDR_c"/>
    <property type="match status" value="1"/>
</dbReference>
<name>A0ABS6SRP1_9SPHN</name>
<comment type="caution">
    <text evidence="2">The sequence shown here is derived from an EMBL/GenBank/DDBJ whole genome shotgun (WGS) entry which is preliminary data.</text>
</comment>
<dbReference type="Proteomes" id="UP000699975">
    <property type="component" value="Unassembled WGS sequence"/>
</dbReference>
<dbReference type="EMBL" id="JAGSPB010000003">
    <property type="protein sequence ID" value="MBV7267122.1"/>
    <property type="molecule type" value="Genomic_DNA"/>
</dbReference>
<dbReference type="PANTHER" id="PTHR43976:SF9">
    <property type="entry name" value="OXIDOREDUCTASE"/>
    <property type="match status" value="1"/>
</dbReference>
<sequence length="330" mass="34718">MTAINRRSLLAGAAATGALAAAATVTTQDVFAATPDLSGKSVLITGCSTGFGRLAAEHFARQGAKVFATMRNLPRPEAEELSALALNENLDLQVIEIDVMSDTQVEQGVKQAIAANGGPIDVLINNAGISYGGPLEIQDMAATLHTFDTNVFGPQRMIRAVLPGMREAKSGLIINVSSQLGRVIAPSYGMYSPTKFALEALSEGLAYELVPHGIEVTVIEPGGYPTMIWKNANENSVALLERSDGTHTSGYPALVNQLGKRTGGGSTDPMDVPRAMAEVIAMPAGTRPLRRAVHPGSKPQLPINELTAKVQVDWLGQSPFGPWVNAVHSG</sequence>
<reference evidence="2 3" key="1">
    <citation type="submission" date="2021-04" db="EMBL/GenBank/DDBJ databases">
        <authorList>
            <person name="Pira H."/>
            <person name="Risdian C."/>
            <person name="Wink J."/>
        </authorList>
    </citation>
    <scope>NUCLEOTIDE SEQUENCE [LARGE SCALE GENOMIC DNA]</scope>
    <source>
        <strain evidence="2 3">WH131</strain>
    </source>
</reference>
<dbReference type="InterPro" id="IPR006311">
    <property type="entry name" value="TAT_signal"/>
</dbReference>
<feature type="signal peptide" evidence="1">
    <location>
        <begin position="1"/>
        <end position="20"/>
    </location>
</feature>
<dbReference type="PROSITE" id="PS51318">
    <property type="entry name" value="TAT"/>
    <property type="match status" value="1"/>
</dbReference>
<gene>
    <name evidence="2" type="ORF">KCG45_13095</name>
</gene>
<dbReference type="Pfam" id="PF00106">
    <property type="entry name" value="adh_short"/>
    <property type="match status" value="1"/>
</dbReference>
<organism evidence="2 3">
    <name type="scientific">Erythrobacter ani</name>
    <dbReference type="NCBI Taxonomy" id="2827235"/>
    <lineage>
        <taxon>Bacteria</taxon>
        <taxon>Pseudomonadati</taxon>
        <taxon>Pseudomonadota</taxon>
        <taxon>Alphaproteobacteria</taxon>
        <taxon>Sphingomonadales</taxon>
        <taxon>Erythrobacteraceae</taxon>
        <taxon>Erythrobacter/Porphyrobacter group</taxon>
        <taxon>Erythrobacter</taxon>
    </lineage>
</organism>
<dbReference type="InterPro" id="IPR002347">
    <property type="entry name" value="SDR_fam"/>
</dbReference>
<keyword evidence="3" id="KW-1185">Reference proteome</keyword>
<evidence type="ECO:0000256" key="1">
    <source>
        <dbReference type="SAM" id="SignalP"/>
    </source>
</evidence>
<evidence type="ECO:0000313" key="2">
    <source>
        <dbReference type="EMBL" id="MBV7267122.1"/>
    </source>
</evidence>
<dbReference type="RefSeq" id="WP_218317759.1">
    <property type="nucleotide sequence ID" value="NZ_JAGSPB010000003.1"/>
</dbReference>
<evidence type="ECO:0000313" key="3">
    <source>
        <dbReference type="Proteomes" id="UP000699975"/>
    </source>
</evidence>
<accession>A0ABS6SRP1</accession>
<proteinExistence type="predicted"/>
<dbReference type="PANTHER" id="PTHR43976">
    <property type="entry name" value="SHORT CHAIN DEHYDROGENASE"/>
    <property type="match status" value="1"/>
</dbReference>
<feature type="chain" id="PRO_5046937788" evidence="1">
    <location>
        <begin position="21"/>
        <end position="330"/>
    </location>
</feature>